<dbReference type="EMBL" id="HE575324">
    <property type="protein sequence ID" value="CCC95904.1"/>
    <property type="molecule type" value="Genomic_DNA"/>
</dbReference>
<feature type="compositionally biased region" description="Basic and acidic residues" evidence="1">
    <location>
        <begin position="137"/>
        <end position="150"/>
    </location>
</feature>
<evidence type="ECO:0000313" key="2">
    <source>
        <dbReference type="EMBL" id="CCC95904.1"/>
    </source>
</evidence>
<evidence type="ECO:0000256" key="1">
    <source>
        <dbReference type="SAM" id="MobiDB-lite"/>
    </source>
</evidence>
<sequence length="384" mass="42605">MDVGEEATLLAVALDGEETYWLCQPVGGKRLSPEWKSCTCHWLYLFPDSNAYRNKPWYREDLGHVLEIDFSERSRIERYSVIDDAVKAKKFVVAEGNDTRTFFFLENSEREVLDAKFEDLLRREAAVASTKQVANEDQGKAKVMSEKSADGRSSAFSSDSDEANGGIVGNNEAFSWRERYIVECGNRVVYVCPDVSGGTAGFGVERSTQNGITVYLLFHSETASAYKIGEVQTAKKVYHASLVTGDEGKVLVMMAREGDYFHRKKKNNTESYSSESLPKTHKKEMTKVEATQNYPLKSIGVNVWMDFEEKVESSTNMTSAFPFLGEVGASVRTAVFPGSVCVTYDSATAAKCGPRKKGVSSPTDVDMAGLLENIQLAKEQFSTI</sequence>
<gene>
    <name evidence="2" type="ORF">TCIL3000_11_14190</name>
</gene>
<proteinExistence type="predicted"/>
<dbReference type="VEuPathDB" id="TriTrypDB:TcIL3000.11.14190"/>
<feature type="region of interest" description="Disordered" evidence="1">
    <location>
        <begin position="137"/>
        <end position="163"/>
    </location>
</feature>
<organism evidence="2">
    <name type="scientific">Trypanosoma congolense (strain IL3000)</name>
    <dbReference type="NCBI Taxonomy" id="1068625"/>
    <lineage>
        <taxon>Eukaryota</taxon>
        <taxon>Discoba</taxon>
        <taxon>Euglenozoa</taxon>
        <taxon>Kinetoplastea</taxon>
        <taxon>Metakinetoplastina</taxon>
        <taxon>Trypanosomatida</taxon>
        <taxon>Trypanosomatidae</taxon>
        <taxon>Trypanosoma</taxon>
        <taxon>Nannomonas</taxon>
    </lineage>
</organism>
<accession>G0V2N2</accession>
<dbReference type="AlphaFoldDB" id="G0V2N2"/>
<name>G0V2N2_TRYCI</name>
<reference evidence="2" key="1">
    <citation type="journal article" date="2012" name="Proc. Natl. Acad. Sci. U.S.A.">
        <title>Antigenic diversity is generated by distinct evolutionary mechanisms in African trypanosome species.</title>
        <authorList>
            <person name="Jackson A.P."/>
            <person name="Berry A."/>
            <person name="Aslett M."/>
            <person name="Allison H.C."/>
            <person name="Burton P."/>
            <person name="Vavrova-Anderson J."/>
            <person name="Brown R."/>
            <person name="Browne H."/>
            <person name="Corton N."/>
            <person name="Hauser H."/>
            <person name="Gamble J."/>
            <person name="Gilderthorp R."/>
            <person name="Marcello L."/>
            <person name="McQuillan J."/>
            <person name="Otto T.D."/>
            <person name="Quail M.A."/>
            <person name="Sanders M.J."/>
            <person name="van Tonder A."/>
            <person name="Ginger M.L."/>
            <person name="Field M.C."/>
            <person name="Barry J.D."/>
            <person name="Hertz-Fowler C."/>
            <person name="Berriman M."/>
        </authorList>
    </citation>
    <scope>NUCLEOTIDE SEQUENCE</scope>
    <source>
        <strain evidence="2">IL3000</strain>
    </source>
</reference>
<protein>
    <submittedName>
        <fullName evidence="2">Uncharacterized protein TCIL3000_11_14190</fullName>
    </submittedName>
</protein>